<reference evidence="1 2" key="1">
    <citation type="submission" date="2023-02" db="EMBL/GenBank/DDBJ databases">
        <title>LHISI_Scaffold_Assembly.</title>
        <authorList>
            <person name="Stuart O.P."/>
            <person name="Cleave R."/>
            <person name="Magrath M.J.L."/>
            <person name="Mikheyev A.S."/>
        </authorList>
    </citation>
    <scope>NUCLEOTIDE SEQUENCE [LARGE SCALE GENOMIC DNA]</scope>
    <source>
        <strain evidence="1">Daus_M_001</strain>
        <tissue evidence="1">Leg muscle</tissue>
    </source>
</reference>
<gene>
    <name evidence="1" type="ORF">PR048_008944</name>
</gene>
<name>A0ABQ9HYI8_9NEOP</name>
<dbReference type="EMBL" id="JARBHB010000003">
    <property type="protein sequence ID" value="KAJ8889445.1"/>
    <property type="molecule type" value="Genomic_DNA"/>
</dbReference>
<comment type="caution">
    <text evidence="1">The sequence shown here is derived from an EMBL/GenBank/DDBJ whole genome shotgun (WGS) entry which is preliminary data.</text>
</comment>
<dbReference type="Proteomes" id="UP001159363">
    <property type="component" value="Chromosome 3"/>
</dbReference>
<keyword evidence="2" id="KW-1185">Reference proteome</keyword>
<protein>
    <submittedName>
        <fullName evidence="1">Uncharacterized protein</fullName>
    </submittedName>
</protein>
<evidence type="ECO:0000313" key="1">
    <source>
        <dbReference type="EMBL" id="KAJ8889445.1"/>
    </source>
</evidence>
<evidence type="ECO:0000313" key="2">
    <source>
        <dbReference type="Proteomes" id="UP001159363"/>
    </source>
</evidence>
<proteinExistence type="predicted"/>
<sequence length="540" mass="60765">MTVAMRMGRLCHIHAEAQDQVLKRVQTRSDTIYHASDNSARIRFCSVFRPLFMLATSVLVHTIVETLATLHMSALAVIESTGTMRGENLLSLESHSANVAPRHTDNHRRLELETRFRAAIETIKNTPTIFNDVFRNMLQRCRACIECGGTNSEQLLYSLLGRLPASHLRRTGFKTRRIAPGFSHVGIVPDDAAGRRVFSVISGFPRRFIPALIHTHLASTSSALQTCLLTLTREPDYLSVFGMVHCTSTGHKAYSLLAALATQVLEAAEPRTAYYNLEMKRDILLGNTSWTKWEFLPETLERAPLLEKSTQRLTTSGLDRLERLQIADGRLKELPPATTTFTRTIKPPASDRRFSHVGIVPDDAPGRWVFPAVSHFLPHFHSGAPPYSPLFILIGCEDLDVKSHQNIFTHFTHSNSVCVLLVEMHYNVLLTCALYPVFLYGLHELAYTRSRPSSRGHIACETSLSLRTKPAMNKLENFRHPDVNMCKSLALCERSGIGCYIYPVISGIVKHDSQVRKSGSDPARNRTRLVWQEDTQLREM</sequence>
<organism evidence="1 2">
    <name type="scientific">Dryococelus australis</name>
    <dbReference type="NCBI Taxonomy" id="614101"/>
    <lineage>
        <taxon>Eukaryota</taxon>
        <taxon>Metazoa</taxon>
        <taxon>Ecdysozoa</taxon>
        <taxon>Arthropoda</taxon>
        <taxon>Hexapoda</taxon>
        <taxon>Insecta</taxon>
        <taxon>Pterygota</taxon>
        <taxon>Neoptera</taxon>
        <taxon>Polyneoptera</taxon>
        <taxon>Phasmatodea</taxon>
        <taxon>Verophasmatodea</taxon>
        <taxon>Anareolatae</taxon>
        <taxon>Phasmatidae</taxon>
        <taxon>Eurycanthinae</taxon>
        <taxon>Dryococelus</taxon>
    </lineage>
</organism>
<accession>A0ABQ9HYI8</accession>